<dbReference type="Pfam" id="PF14292">
    <property type="entry name" value="SusE"/>
    <property type="match status" value="1"/>
</dbReference>
<feature type="signal peptide" evidence="1">
    <location>
        <begin position="1"/>
        <end position="20"/>
    </location>
</feature>
<gene>
    <name evidence="3" type="ORF">ACFOW1_04750</name>
</gene>
<keyword evidence="1" id="KW-0732">Signal</keyword>
<feature type="chain" id="PRO_5046634621" evidence="1">
    <location>
        <begin position="21"/>
        <end position="276"/>
    </location>
</feature>
<evidence type="ECO:0000256" key="1">
    <source>
        <dbReference type="SAM" id="SignalP"/>
    </source>
</evidence>
<evidence type="ECO:0000313" key="3">
    <source>
        <dbReference type="EMBL" id="MFC4231186.1"/>
    </source>
</evidence>
<protein>
    <submittedName>
        <fullName evidence="3">SusE domain-containing protein</fullName>
    </submittedName>
</protein>
<organism evidence="3 4">
    <name type="scientific">Parasediminibacterium paludis</name>
    <dbReference type="NCBI Taxonomy" id="908966"/>
    <lineage>
        <taxon>Bacteria</taxon>
        <taxon>Pseudomonadati</taxon>
        <taxon>Bacteroidota</taxon>
        <taxon>Chitinophagia</taxon>
        <taxon>Chitinophagales</taxon>
        <taxon>Chitinophagaceae</taxon>
        <taxon>Parasediminibacterium</taxon>
    </lineage>
</organism>
<comment type="caution">
    <text evidence="3">The sequence shown here is derived from an EMBL/GenBank/DDBJ whole genome shotgun (WGS) entry which is preliminary data.</text>
</comment>
<accession>A0ABV8PV20</accession>
<name>A0ABV8PV20_9BACT</name>
<dbReference type="InterPro" id="IPR025970">
    <property type="entry name" value="SusE"/>
</dbReference>
<dbReference type="EMBL" id="JBHSDC010000003">
    <property type="protein sequence ID" value="MFC4231186.1"/>
    <property type="molecule type" value="Genomic_DNA"/>
</dbReference>
<keyword evidence="4" id="KW-1185">Reference proteome</keyword>
<sequence length="276" mass="29343">MKSILKLVSLSLVLATCLWSCTKDENREYIVSGTNPVLSASNSTLPLSFANASNEAVKFSWTNPNYLFTTGVSSQDVSYLIEIDTTGANFTNPAKQSVSVSKDLSISISVATFNDYLLNQLQLAPGIAHNLDVRVTASLAGGTVPLVSNVVKLVATPYAIPPKVAPPVTGKLYLVGSATAGGWNNPVPVPTQQFTQVSPTLYEITVPLIGGQEYLFLPLNGDWGSKYAVKDKTLAGLNAGGDFAFNANDNFPGPSVSGNYKISVDFQRGKFVVTKL</sequence>
<dbReference type="Proteomes" id="UP001595906">
    <property type="component" value="Unassembled WGS sequence"/>
</dbReference>
<proteinExistence type="predicted"/>
<feature type="domain" description="SusE outer membrane protein" evidence="2">
    <location>
        <begin position="23"/>
        <end position="135"/>
    </location>
</feature>
<evidence type="ECO:0000259" key="2">
    <source>
        <dbReference type="Pfam" id="PF14292"/>
    </source>
</evidence>
<dbReference type="Gene3D" id="2.60.40.3620">
    <property type="match status" value="1"/>
</dbReference>
<evidence type="ECO:0000313" key="4">
    <source>
        <dbReference type="Proteomes" id="UP001595906"/>
    </source>
</evidence>
<dbReference type="RefSeq" id="WP_379012573.1">
    <property type="nucleotide sequence ID" value="NZ_JBHSDC010000003.1"/>
</dbReference>
<reference evidence="4" key="1">
    <citation type="journal article" date="2019" name="Int. J. Syst. Evol. Microbiol.">
        <title>The Global Catalogue of Microorganisms (GCM) 10K type strain sequencing project: providing services to taxonomists for standard genome sequencing and annotation.</title>
        <authorList>
            <consortium name="The Broad Institute Genomics Platform"/>
            <consortium name="The Broad Institute Genome Sequencing Center for Infectious Disease"/>
            <person name="Wu L."/>
            <person name="Ma J."/>
        </authorList>
    </citation>
    <scope>NUCLEOTIDE SEQUENCE [LARGE SCALE GENOMIC DNA]</scope>
    <source>
        <strain evidence="4">CECT 8010</strain>
    </source>
</reference>